<dbReference type="Proteomes" id="UP001271792">
    <property type="component" value="Unassembled WGS sequence"/>
</dbReference>
<dbReference type="PROSITE" id="PS50801">
    <property type="entry name" value="STAS"/>
    <property type="match status" value="1"/>
</dbReference>
<sequence length="181" mass="19553">MRAAHRSTLGFSSFPPAWTPRSPWSREETSVSTVVNSQASVPPHSSAPGRSAPILVADQLTVTTSATRPGTIVITVCGEVDMFTASLLRDRLHDQIRYRGPDLIVELADVSFLAAAGLTVLTTARAAAIDAEIGFCLVADTRPVLRPLEITELYDVLACYPDLDHAPMRTQQSVPPQRTSE</sequence>
<keyword evidence="4" id="KW-1185">Reference proteome</keyword>
<protein>
    <submittedName>
        <fullName evidence="3">STAS domain-containing protein</fullName>
    </submittedName>
</protein>
<evidence type="ECO:0000256" key="1">
    <source>
        <dbReference type="SAM" id="MobiDB-lite"/>
    </source>
</evidence>
<dbReference type="EMBL" id="JAXAVV010000013">
    <property type="protein sequence ID" value="MDX8052784.1"/>
    <property type="molecule type" value="Genomic_DNA"/>
</dbReference>
<organism evidence="3 4">
    <name type="scientific">Lentzea kristufekii</name>
    <dbReference type="NCBI Taxonomy" id="3095430"/>
    <lineage>
        <taxon>Bacteria</taxon>
        <taxon>Bacillati</taxon>
        <taxon>Actinomycetota</taxon>
        <taxon>Actinomycetes</taxon>
        <taxon>Pseudonocardiales</taxon>
        <taxon>Pseudonocardiaceae</taxon>
        <taxon>Lentzea</taxon>
    </lineage>
</organism>
<feature type="compositionally biased region" description="Polar residues" evidence="1">
    <location>
        <begin position="30"/>
        <end position="40"/>
    </location>
</feature>
<proteinExistence type="predicted"/>
<gene>
    <name evidence="3" type="ORF">SK571_25670</name>
</gene>
<evidence type="ECO:0000313" key="4">
    <source>
        <dbReference type="Proteomes" id="UP001271792"/>
    </source>
</evidence>
<evidence type="ECO:0000313" key="3">
    <source>
        <dbReference type="EMBL" id="MDX8052784.1"/>
    </source>
</evidence>
<dbReference type="PANTHER" id="PTHR33495">
    <property type="entry name" value="ANTI-SIGMA FACTOR ANTAGONIST TM_1081-RELATED-RELATED"/>
    <property type="match status" value="1"/>
</dbReference>
<dbReference type="InterPro" id="IPR002645">
    <property type="entry name" value="STAS_dom"/>
</dbReference>
<reference evidence="3 4" key="1">
    <citation type="submission" date="2023-11" db="EMBL/GenBank/DDBJ databases">
        <title>Lentzea sokolovensis, sp. nov., Lentzea kristufkii, sp. nov., and Lentzea miocenensis, sp. nov., rare actinobacteria from Sokolov Coal Basin, Miocene lacustrine sediment, Czech Republic.</title>
        <authorList>
            <person name="Lara A."/>
            <person name="Kotroba L."/>
            <person name="Nouioui I."/>
            <person name="Neumann-Schaal M."/>
            <person name="Mast Y."/>
            <person name="Chronakova A."/>
        </authorList>
    </citation>
    <scope>NUCLEOTIDE SEQUENCE [LARGE SCALE GENOMIC DNA]</scope>
    <source>
        <strain evidence="3 4">BCCO 10_0798</strain>
    </source>
</reference>
<name>A0ABU4TXJ4_9PSEU</name>
<feature type="domain" description="STAS" evidence="2">
    <location>
        <begin position="61"/>
        <end position="170"/>
    </location>
</feature>
<feature type="region of interest" description="Disordered" evidence="1">
    <location>
        <begin position="19"/>
        <end position="50"/>
    </location>
</feature>
<comment type="caution">
    <text evidence="3">The sequence shown here is derived from an EMBL/GenBank/DDBJ whole genome shotgun (WGS) entry which is preliminary data.</text>
</comment>
<evidence type="ECO:0000259" key="2">
    <source>
        <dbReference type="PROSITE" id="PS50801"/>
    </source>
</evidence>
<dbReference type="Pfam" id="PF01740">
    <property type="entry name" value="STAS"/>
    <property type="match status" value="1"/>
</dbReference>
<dbReference type="SUPFAM" id="SSF52091">
    <property type="entry name" value="SpoIIaa-like"/>
    <property type="match status" value="1"/>
</dbReference>
<dbReference type="InterPro" id="IPR036513">
    <property type="entry name" value="STAS_dom_sf"/>
</dbReference>
<dbReference type="Gene3D" id="3.30.750.24">
    <property type="entry name" value="STAS domain"/>
    <property type="match status" value="1"/>
</dbReference>
<dbReference type="CDD" id="cd07043">
    <property type="entry name" value="STAS_anti-anti-sigma_factors"/>
    <property type="match status" value="1"/>
</dbReference>
<accession>A0ABU4TXJ4</accession>
<dbReference type="RefSeq" id="WP_319986641.1">
    <property type="nucleotide sequence ID" value="NZ_JAXAVV010000013.1"/>
</dbReference>
<dbReference type="PANTHER" id="PTHR33495:SF2">
    <property type="entry name" value="ANTI-SIGMA FACTOR ANTAGONIST TM_1081-RELATED"/>
    <property type="match status" value="1"/>
</dbReference>